<dbReference type="RefSeq" id="WP_145188684.1">
    <property type="nucleotide sequence ID" value="NZ_CP036290.1"/>
</dbReference>
<keyword evidence="2" id="KW-0808">Transferase</keyword>
<evidence type="ECO:0000313" key="3">
    <source>
        <dbReference type="Proteomes" id="UP000319342"/>
    </source>
</evidence>
<dbReference type="EMBL" id="CP036290">
    <property type="protein sequence ID" value="QDU85405.1"/>
    <property type="molecule type" value="Genomic_DNA"/>
</dbReference>
<dbReference type="GO" id="GO:0032259">
    <property type="term" value="P:methylation"/>
    <property type="evidence" value="ECO:0007669"/>
    <property type="project" value="UniProtKB-KW"/>
</dbReference>
<reference evidence="2 3" key="1">
    <citation type="submission" date="2019-02" db="EMBL/GenBank/DDBJ databases">
        <title>Deep-cultivation of Planctomycetes and their phenomic and genomic characterization uncovers novel biology.</title>
        <authorList>
            <person name="Wiegand S."/>
            <person name="Jogler M."/>
            <person name="Boedeker C."/>
            <person name="Pinto D."/>
            <person name="Vollmers J."/>
            <person name="Rivas-Marin E."/>
            <person name="Kohn T."/>
            <person name="Peeters S.H."/>
            <person name="Heuer A."/>
            <person name="Rast P."/>
            <person name="Oberbeckmann S."/>
            <person name="Bunk B."/>
            <person name="Jeske O."/>
            <person name="Meyerdierks A."/>
            <person name="Storesund J.E."/>
            <person name="Kallscheuer N."/>
            <person name="Luecker S."/>
            <person name="Lage O.M."/>
            <person name="Pohl T."/>
            <person name="Merkel B.J."/>
            <person name="Hornburger P."/>
            <person name="Mueller R.-W."/>
            <person name="Bruemmer F."/>
            <person name="Labrenz M."/>
            <person name="Spormann A.M."/>
            <person name="Op den Camp H."/>
            <person name="Overmann J."/>
            <person name="Amann R."/>
            <person name="Jetten M.S.M."/>
            <person name="Mascher T."/>
            <person name="Medema M.H."/>
            <person name="Devos D.P."/>
            <person name="Kaster A.-K."/>
            <person name="Ovreas L."/>
            <person name="Rohde M."/>
            <person name="Galperin M.Y."/>
            <person name="Jogler C."/>
        </authorList>
    </citation>
    <scope>NUCLEOTIDE SEQUENCE [LARGE SCALE GENOMIC DNA]</scope>
    <source>
        <strain evidence="2 3">Pla163</strain>
    </source>
</reference>
<keyword evidence="2" id="KW-0489">Methyltransferase</keyword>
<dbReference type="EC" id="2.1.1.-" evidence="2"/>
<dbReference type="Proteomes" id="UP000319342">
    <property type="component" value="Chromosome"/>
</dbReference>
<dbReference type="Gene3D" id="3.40.50.150">
    <property type="entry name" value="Vaccinia Virus protein VP39"/>
    <property type="match status" value="1"/>
</dbReference>
<dbReference type="AlphaFoldDB" id="A0A518D1T9"/>
<dbReference type="InterPro" id="IPR013216">
    <property type="entry name" value="Methyltransf_11"/>
</dbReference>
<dbReference type="PANTHER" id="PTHR45180:SF1">
    <property type="entry name" value="OS01G0307686 PROTEIN"/>
    <property type="match status" value="1"/>
</dbReference>
<protein>
    <submittedName>
        <fullName evidence="2">Putative methyltransferase YcgJ</fullName>
        <ecNumber evidence="2">2.1.1.-</ecNumber>
    </submittedName>
</protein>
<dbReference type="CDD" id="cd02440">
    <property type="entry name" value="AdoMet_MTases"/>
    <property type="match status" value="1"/>
</dbReference>
<accession>A0A518D1T9</accession>
<proteinExistence type="predicted"/>
<gene>
    <name evidence="2" type="primary">ycgJ_1</name>
    <name evidence="2" type="ORF">Pla163_25340</name>
</gene>
<dbReference type="SUPFAM" id="SSF53335">
    <property type="entry name" value="S-adenosyl-L-methionine-dependent methyltransferases"/>
    <property type="match status" value="1"/>
</dbReference>
<keyword evidence="3" id="KW-1185">Reference proteome</keyword>
<evidence type="ECO:0000313" key="2">
    <source>
        <dbReference type="EMBL" id="QDU85405.1"/>
    </source>
</evidence>
<organism evidence="2 3">
    <name type="scientific">Rohdeia mirabilis</name>
    <dbReference type="NCBI Taxonomy" id="2528008"/>
    <lineage>
        <taxon>Bacteria</taxon>
        <taxon>Pseudomonadati</taxon>
        <taxon>Planctomycetota</taxon>
        <taxon>Planctomycetia</taxon>
        <taxon>Planctomycetia incertae sedis</taxon>
        <taxon>Rohdeia</taxon>
    </lineage>
</organism>
<dbReference type="InterPro" id="IPR029063">
    <property type="entry name" value="SAM-dependent_MTases_sf"/>
</dbReference>
<sequence>MPSDPAATGALDADFPDHFSGHAADYAKARPTYPAELFAHLASIVPACGLAWDVGAGSGQSACALAEHMQRVVATDASAEQLAAARPHPRVTYLEARAEGSPLDDASVDLVTVAQALHWFDIDAFHAEVRRVARPGAILAEWSYDLMTVEPAVDAVVRHLYRAVVGSYWPPERIHVEDGYAKLAFPFERVETSEFAMELEWTLEQLLAYLGTWSSVRRFIDARGEDPVAALRPEFDAAWGLDERRLVCWPLALRVGRV</sequence>
<dbReference type="GO" id="GO:0008757">
    <property type="term" value="F:S-adenosylmethionine-dependent methyltransferase activity"/>
    <property type="evidence" value="ECO:0007669"/>
    <property type="project" value="InterPro"/>
</dbReference>
<dbReference type="OrthoDB" id="9797252at2"/>
<evidence type="ECO:0000259" key="1">
    <source>
        <dbReference type="Pfam" id="PF08241"/>
    </source>
</evidence>
<feature type="domain" description="Methyltransferase type 11" evidence="1">
    <location>
        <begin position="53"/>
        <end position="139"/>
    </location>
</feature>
<dbReference type="PANTHER" id="PTHR45180">
    <property type="entry name" value="OS01G0307686 PROTEIN"/>
    <property type="match status" value="1"/>
</dbReference>
<dbReference type="Pfam" id="PF08241">
    <property type="entry name" value="Methyltransf_11"/>
    <property type="match status" value="1"/>
</dbReference>
<name>A0A518D1T9_9BACT</name>